<evidence type="ECO:0000313" key="3">
    <source>
        <dbReference type="Proteomes" id="UP001151287"/>
    </source>
</evidence>
<dbReference type="Pfam" id="PF03478">
    <property type="entry name" value="Beta-prop_KIB1-4"/>
    <property type="match status" value="1"/>
</dbReference>
<keyword evidence="3" id="KW-1185">Reference proteome</keyword>
<name>A0A9Q0HKI0_9POAL</name>
<dbReference type="InterPro" id="IPR050942">
    <property type="entry name" value="F-box_BR-signaling"/>
</dbReference>
<sequence>MKDNKMPEEDSSFQFRDWAYLPPVVVELISKKVKSITDYIRFRAVCSTWRSASLPNPSHLPPQLPWLMLPYEPRPDQTNPNEKDNGIRLLYDLWEGKMRRLHLPETIDMMCCASYHGWLLLVSFKGREVFLLNPLSRDRIQLPSFSAPVKHLVNDSDGPCCDASFYFDSYVGSFGRSKMTFSLDLADPNCLITVFLMQCWVICCRVGDQCWTRVISRPDRYLIDATYYDGQFYLLYPEALDIIKSNKPEERIVSNFEPELEDVRMHLLDGKSRVYVVAFHPEGYAELYQFQDQTLKLKVADTSNTIIFGGSIIRPHLAICSDDWDSLDGDSIYLEDNGLFNVDENSRRAHYSIFAFDRDGNEIEHIIRNPGKKQHHWPPEPALWFQPTFM</sequence>
<dbReference type="OrthoDB" id="683606at2759"/>
<dbReference type="Proteomes" id="UP001151287">
    <property type="component" value="Unassembled WGS sequence"/>
</dbReference>
<gene>
    <name evidence="2" type="ORF">LUZ63_013746</name>
</gene>
<dbReference type="AlphaFoldDB" id="A0A9Q0HKI0"/>
<reference evidence="2" key="1">
    <citation type="journal article" date="2022" name="Cell">
        <title>Repeat-based holocentromeres influence genome architecture and karyotype evolution.</title>
        <authorList>
            <person name="Hofstatter P.G."/>
            <person name="Thangavel G."/>
            <person name="Lux T."/>
            <person name="Neumann P."/>
            <person name="Vondrak T."/>
            <person name="Novak P."/>
            <person name="Zhang M."/>
            <person name="Costa L."/>
            <person name="Castellani M."/>
            <person name="Scott A."/>
            <person name="Toegelov H."/>
            <person name="Fuchs J."/>
            <person name="Mata-Sucre Y."/>
            <person name="Dias Y."/>
            <person name="Vanzela A.L.L."/>
            <person name="Huettel B."/>
            <person name="Almeida C.C.S."/>
            <person name="Simkova H."/>
            <person name="Souza G."/>
            <person name="Pedrosa-Harand A."/>
            <person name="Macas J."/>
            <person name="Mayer K.F.X."/>
            <person name="Houben A."/>
            <person name="Marques A."/>
        </authorList>
    </citation>
    <scope>NUCLEOTIDE SEQUENCE</scope>
    <source>
        <strain evidence="2">RhyBre1mFocal</strain>
    </source>
</reference>
<feature type="domain" description="KIB1-4 beta-propeller" evidence="1">
    <location>
        <begin position="90"/>
        <end position="347"/>
    </location>
</feature>
<dbReference type="PANTHER" id="PTHR44259">
    <property type="entry name" value="OS07G0183000 PROTEIN-RELATED"/>
    <property type="match status" value="1"/>
</dbReference>
<dbReference type="InterPro" id="IPR005174">
    <property type="entry name" value="KIB1-4_b-propeller"/>
</dbReference>
<dbReference type="PANTHER" id="PTHR44259:SF114">
    <property type="entry name" value="OS06G0707300 PROTEIN"/>
    <property type="match status" value="1"/>
</dbReference>
<protein>
    <recommendedName>
        <fullName evidence="1">KIB1-4 beta-propeller domain-containing protein</fullName>
    </recommendedName>
</protein>
<accession>A0A9Q0HKI0</accession>
<proteinExistence type="predicted"/>
<evidence type="ECO:0000259" key="1">
    <source>
        <dbReference type="Pfam" id="PF03478"/>
    </source>
</evidence>
<organism evidence="2 3">
    <name type="scientific">Rhynchospora breviuscula</name>
    <dbReference type="NCBI Taxonomy" id="2022672"/>
    <lineage>
        <taxon>Eukaryota</taxon>
        <taxon>Viridiplantae</taxon>
        <taxon>Streptophyta</taxon>
        <taxon>Embryophyta</taxon>
        <taxon>Tracheophyta</taxon>
        <taxon>Spermatophyta</taxon>
        <taxon>Magnoliopsida</taxon>
        <taxon>Liliopsida</taxon>
        <taxon>Poales</taxon>
        <taxon>Cyperaceae</taxon>
        <taxon>Cyperoideae</taxon>
        <taxon>Rhynchosporeae</taxon>
        <taxon>Rhynchospora</taxon>
    </lineage>
</organism>
<dbReference type="EMBL" id="JAMQYH010000004">
    <property type="protein sequence ID" value="KAJ1689591.1"/>
    <property type="molecule type" value="Genomic_DNA"/>
</dbReference>
<evidence type="ECO:0000313" key="2">
    <source>
        <dbReference type="EMBL" id="KAJ1689591.1"/>
    </source>
</evidence>
<comment type="caution">
    <text evidence="2">The sequence shown here is derived from an EMBL/GenBank/DDBJ whole genome shotgun (WGS) entry which is preliminary data.</text>
</comment>